<dbReference type="SMART" id="SM01052">
    <property type="entry name" value="CAP_GLY"/>
    <property type="match status" value="1"/>
</dbReference>
<evidence type="ECO:0000256" key="5">
    <source>
        <dbReference type="ARBA" id="ARBA00022737"/>
    </source>
</evidence>
<proteinExistence type="inferred from homology"/>
<dbReference type="InterPro" id="IPR029071">
    <property type="entry name" value="Ubiquitin-like_domsf"/>
</dbReference>
<protein>
    <recommendedName>
        <fullName evidence="8">CAP-Gly domain-containing protein</fullName>
    </recommendedName>
</protein>
<evidence type="ECO:0000256" key="2">
    <source>
        <dbReference type="ARBA" id="ARBA00006286"/>
    </source>
</evidence>
<comment type="caution">
    <text evidence="9">The sequence shown here is derived from an EMBL/GenBank/DDBJ whole genome shotgun (WGS) entry which is preliminary data.</text>
</comment>
<keyword evidence="5" id="KW-0677">Repeat</keyword>
<evidence type="ECO:0000256" key="1">
    <source>
        <dbReference type="ARBA" id="ARBA00004245"/>
    </source>
</evidence>
<name>A0A9P5SGY3_9FUNG</name>
<dbReference type="Gene3D" id="3.80.10.10">
    <property type="entry name" value="Ribonuclease Inhibitor"/>
    <property type="match status" value="2"/>
</dbReference>
<dbReference type="PROSITE" id="PS50245">
    <property type="entry name" value="CAP_GLY_2"/>
    <property type="match status" value="1"/>
</dbReference>
<dbReference type="Proteomes" id="UP000696485">
    <property type="component" value="Unassembled WGS sequence"/>
</dbReference>
<evidence type="ECO:0000256" key="6">
    <source>
        <dbReference type="ARBA" id="ARBA00023186"/>
    </source>
</evidence>
<gene>
    <name evidence="9" type="ORF">BG006_007880</name>
</gene>
<keyword evidence="10" id="KW-1185">Reference proteome</keyword>
<keyword evidence="6" id="KW-0143">Chaperone</keyword>
<dbReference type="GO" id="GO:0005856">
    <property type="term" value="C:cytoskeleton"/>
    <property type="evidence" value="ECO:0007669"/>
    <property type="project" value="UniProtKB-SubCell"/>
</dbReference>
<comment type="subcellular location">
    <subcellularLocation>
        <location evidence="1">Cytoplasm</location>
        <location evidence="1">Cytoskeleton</location>
    </subcellularLocation>
</comment>
<evidence type="ECO:0000256" key="4">
    <source>
        <dbReference type="ARBA" id="ARBA00022614"/>
    </source>
</evidence>
<dbReference type="Pfam" id="PF14560">
    <property type="entry name" value="Ubiquitin_2"/>
    <property type="match status" value="1"/>
</dbReference>
<dbReference type="SUPFAM" id="SSF74924">
    <property type="entry name" value="Cap-Gly domain"/>
    <property type="match status" value="1"/>
</dbReference>
<dbReference type="Gene3D" id="2.30.30.190">
    <property type="entry name" value="CAP Gly-rich-like domain"/>
    <property type="match status" value="1"/>
</dbReference>
<feature type="domain" description="CAP-Gly" evidence="8">
    <location>
        <begin position="35"/>
        <end position="79"/>
    </location>
</feature>
<dbReference type="Gene3D" id="3.10.20.90">
    <property type="entry name" value="Phosphatidylinositol 3-kinase Catalytic Subunit, Chain A, domain 1"/>
    <property type="match status" value="1"/>
</dbReference>
<dbReference type="SUPFAM" id="SSF54236">
    <property type="entry name" value="Ubiquitin-like"/>
    <property type="match status" value="1"/>
</dbReference>
<dbReference type="CDD" id="cd17044">
    <property type="entry name" value="Ubl_TBCE"/>
    <property type="match status" value="1"/>
</dbReference>
<evidence type="ECO:0000256" key="7">
    <source>
        <dbReference type="ARBA" id="ARBA00023212"/>
    </source>
</evidence>
<dbReference type="EMBL" id="JAAAUY010000511">
    <property type="protein sequence ID" value="KAF9329035.1"/>
    <property type="molecule type" value="Genomic_DNA"/>
</dbReference>
<dbReference type="InterPro" id="IPR036859">
    <property type="entry name" value="CAP-Gly_dom_sf"/>
</dbReference>
<evidence type="ECO:0000313" key="9">
    <source>
        <dbReference type="EMBL" id="KAF9329035.1"/>
    </source>
</evidence>
<dbReference type="AlphaFoldDB" id="A0A9P5SGY3"/>
<dbReference type="Pfam" id="PF01302">
    <property type="entry name" value="CAP_GLY"/>
    <property type="match status" value="1"/>
</dbReference>
<comment type="similarity">
    <text evidence="2">Belongs to the TBCE family.</text>
</comment>
<evidence type="ECO:0000259" key="8">
    <source>
        <dbReference type="PROSITE" id="PS50245"/>
    </source>
</evidence>
<dbReference type="PANTHER" id="PTHR18849:SF0">
    <property type="entry name" value="CILIA- AND FLAGELLA-ASSOCIATED PROTEIN 410-RELATED"/>
    <property type="match status" value="1"/>
</dbReference>
<reference evidence="9" key="1">
    <citation type="journal article" date="2020" name="Fungal Divers.">
        <title>Resolving the Mortierellaceae phylogeny through synthesis of multi-gene phylogenetics and phylogenomics.</title>
        <authorList>
            <person name="Vandepol N."/>
            <person name="Liber J."/>
            <person name="Desiro A."/>
            <person name="Na H."/>
            <person name="Kennedy M."/>
            <person name="Barry K."/>
            <person name="Grigoriev I.V."/>
            <person name="Miller A.N."/>
            <person name="O'Donnell K."/>
            <person name="Stajich J.E."/>
            <person name="Bonito G."/>
        </authorList>
    </citation>
    <scope>NUCLEOTIDE SEQUENCE</scope>
    <source>
        <strain evidence="9">NVP1</strain>
    </source>
</reference>
<evidence type="ECO:0000313" key="10">
    <source>
        <dbReference type="Proteomes" id="UP000696485"/>
    </source>
</evidence>
<dbReference type="InterPro" id="IPR000938">
    <property type="entry name" value="CAP-Gly_domain"/>
</dbReference>
<dbReference type="SUPFAM" id="SSF52058">
    <property type="entry name" value="L domain-like"/>
    <property type="match status" value="1"/>
</dbReference>
<keyword evidence="4" id="KW-0433">Leucine-rich repeat</keyword>
<dbReference type="PANTHER" id="PTHR18849">
    <property type="entry name" value="LEUCINE RICH REPEAT PROTEIN"/>
    <property type="match status" value="1"/>
</dbReference>
<keyword evidence="7" id="KW-0206">Cytoskeleton</keyword>
<dbReference type="PROSITE" id="PS00845">
    <property type="entry name" value="CAP_GLY_1"/>
    <property type="match status" value="1"/>
</dbReference>
<keyword evidence="3" id="KW-0963">Cytoplasm</keyword>
<evidence type="ECO:0000256" key="3">
    <source>
        <dbReference type="ARBA" id="ARBA00022490"/>
    </source>
</evidence>
<dbReference type="InterPro" id="IPR044079">
    <property type="entry name" value="Ubl_TBCE"/>
</dbReference>
<accession>A0A9P5SGY3</accession>
<organism evidence="9 10">
    <name type="scientific">Podila minutissima</name>
    <dbReference type="NCBI Taxonomy" id="64525"/>
    <lineage>
        <taxon>Eukaryota</taxon>
        <taxon>Fungi</taxon>
        <taxon>Fungi incertae sedis</taxon>
        <taxon>Mucoromycota</taxon>
        <taxon>Mortierellomycotina</taxon>
        <taxon>Mortierellomycetes</taxon>
        <taxon>Mortierellales</taxon>
        <taxon>Mortierellaceae</taxon>
        <taxon>Podila</taxon>
    </lineage>
</organism>
<dbReference type="InterPro" id="IPR000626">
    <property type="entry name" value="Ubiquitin-like_dom"/>
</dbReference>
<sequence>MLSSLTMNDQTTFAELTIGQRVEQENFRGTIRYLGPVAGTKGEWIGVEWDDKERGKHSGSHGDTHYFECLFPGTGSFTRLSQKIDIGSSLLAVLKERYVNVGKNQGDIYIDDKKVEMYDFDRVQERQRKLHLMKNIGLANTNVRCADDYDETQAACGGIEDLDMTSTLISTWQDVADICAPLTKLGVLRLNRNRFMPLTEQPQFGASFQSLRCLALNRVYMTWNEVELLEPSIPNLEMLQFGFNLLQELGKIDGDASSPVSQQKVKGFANLQDIHLEGNAFRDWNQILRLSRLPKLKAMDLIDNKIDQILAPEDPEDFKSLEMLRLNGNTLQDYVSFDRLGLYPSLKTLWVGSRPVVSKQGEEDSGDQEVDPRTLIVAKMERLEHLNGSEVLPKNRLDAELYYLKHVAMSTVGMEASAVNALHPRFEQLCQVHGAPDVSDESRKATSDMLKDRLIAITFVTKDKVAGPPKTKIQRNVLGTMTVKNLKNLAQKLVKIPAMRQDLSFVIPDPDYADKTITVRLKDDMRQISFYEIQDGVEIIVLDKNKA</sequence>
<dbReference type="InterPro" id="IPR032675">
    <property type="entry name" value="LRR_dom_sf"/>
</dbReference>